<protein>
    <recommendedName>
        <fullName evidence="4">SMP-30/Gluconolactonase/LRE-like region domain-containing protein</fullName>
    </recommendedName>
</protein>
<feature type="chain" id="PRO_5046535722" description="SMP-30/Gluconolactonase/LRE-like region domain-containing protein" evidence="1">
    <location>
        <begin position="21"/>
        <end position="327"/>
    </location>
</feature>
<dbReference type="SUPFAM" id="SSF63829">
    <property type="entry name" value="Calcium-dependent phosphotriesterase"/>
    <property type="match status" value="1"/>
</dbReference>
<evidence type="ECO:0000313" key="3">
    <source>
        <dbReference type="Proteomes" id="UP000815677"/>
    </source>
</evidence>
<gene>
    <name evidence="2" type="ORF">MCHLO_09248</name>
</gene>
<evidence type="ECO:0000313" key="2">
    <source>
        <dbReference type="EMBL" id="GAT52169.1"/>
    </source>
</evidence>
<dbReference type="Gene3D" id="2.120.10.30">
    <property type="entry name" value="TolB, C-terminal domain"/>
    <property type="match status" value="1"/>
</dbReference>
<name>A0ABQ0LM58_MYCCL</name>
<organism evidence="2 3">
    <name type="scientific">Mycena chlorophos</name>
    <name type="common">Agaric fungus</name>
    <name type="synonym">Agaricus chlorophos</name>
    <dbReference type="NCBI Taxonomy" id="658473"/>
    <lineage>
        <taxon>Eukaryota</taxon>
        <taxon>Fungi</taxon>
        <taxon>Dikarya</taxon>
        <taxon>Basidiomycota</taxon>
        <taxon>Agaricomycotina</taxon>
        <taxon>Agaricomycetes</taxon>
        <taxon>Agaricomycetidae</taxon>
        <taxon>Agaricales</taxon>
        <taxon>Marasmiineae</taxon>
        <taxon>Mycenaceae</taxon>
        <taxon>Mycena</taxon>
    </lineage>
</organism>
<dbReference type="InterPro" id="IPR052998">
    <property type="entry name" value="Hetero-Diels-Alderase-like"/>
</dbReference>
<dbReference type="PANTHER" id="PTHR42060">
    <property type="entry name" value="NHL REPEAT-CONTAINING PROTEIN-RELATED"/>
    <property type="match status" value="1"/>
</dbReference>
<keyword evidence="1" id="KW-0732">Signal</keyword>
<dbReference type="EMBL" id="DF847621">
    <property type="protein sequence ID" value="GAT52169.1"/>
    <property type="molecule type" value="Genomic_DNA"/>
</dbReference>
<reference evidence="2" key="1">
    <citation type="submission" date="2014-09" db="EMBL/GenBank/DDBJ databases">
        <title>Genome sequence of the luminous mushroom Mycena chlorophos for searching fungal bioluminescence genes.</title>
        <authorList>
            <person name="Tanaka Y."/>
            <person name="Kasuga D."/>
            <person name="Oba Y."/>
            <person name="Hase S."/>
            <person name="Sato K."/>
            <person name="Oba Y."/>
            <person name="Sakakibara Y."/>
        </authorList>
    </citation>
    <scope>NUCLEOTIDE SEQUENCE</scope>
</reference>
<proteinExistence type="predicted"/>
<sequence length="327" mass="33196">MVRLFARILTALAFTASALATLPTTTVYQSPAGLPFENIAVRASGALLLTSVYSPILYSLDATTGVLTDVVTVGNGATALLGITEYEKDTFAVVACQFDTATSEEIGGTAQIWSINLTGPKPVASEVSALPSTVVGANGISAIYGSSTVFVADSGSGTIFAVNMNGGTNSIALTAPALAPIGSLLGINGLKVHGSSLFFTNSAAGTFGFIPIPTSRTGAISTILSPTSIVTLGKLEDGAASSTHVYDDFAIDASGRAWVATHPGSITLFTPRGNTYTETDAIVGDRSDSNVFKVPTSAAFGRTTKDSSTLYVTTDGGQVIAVNTSGA</sequence>
<evidence type="ECO:0000256" key="1">
    <source>
        <dbReference type="SAM" id="SignalP"/>
    </source>
</evidence>
<dbReference type="PANTHER" id="PTHR42060:SF1">
    <property type="entry name" value="NHL REPEAT-CONTAINING PROTEIN"/>
    <property type="match status" value="1"/>
</dbReference>
<dbReference type="InterPro" id="IPR011042">
    <property type="entry name" value="6-blade_b-propeller_TolB-like"/>
</dbReference>
<keyword evidence="3" id="KW-1185">Reference proteome</keyword>
<dbReference type="Proteomes" id="UP000815677">
    <property type="component" value="Unassembled WGS sequence"/>
</dbReference>
<feature type="signal peptide" evidence="1">
    <location>
        <begin position="1"/>
        <end position="20"/>
    </location>
</feature>
<accession>A0ABQ0LM58</accession>
<evidence type="ECO:0008006" key="4">
    <source>
        <dbReference type="Google" id="ProtNLM"/>
    </source>
</evidence>